<evidence type="ECO:0000313" key="3">
    <source>
        <dbReference type="Proteomes" id="UP000332594"/>
    </source>
</evidence>
<evidence type="ECO:0000313" key="2">
    <source>
        <dbReference type="EMBL" id="VFS71321.1"/>
    </source>
</evidence>
<protein>
    <submittedName>
        <fullName evidence="2">Making large colonies protein</fullName>
    </submittedName>
</protein>
<dbReference type="InterPro" id="IPR036390">
    <property type="entry name" value="WH_DNA-bd_sf"/>
</dbReference>
<name>A0A485BEP5_RAOTE</name>
<comment type="similarity">
    <text evidence="1">Belongs to the ROK (NagC/XylR) family.</text>
</comment>
<dbReference type="SUPFAM" id="SSF53067">
    <property type="entry name" value="Actin-like ATPase domain"/>
    <property type="match status" value="1"/>
</dbReference>
<accession>A0A485BEP5</accession>
<dbReference type="Proteomes" id="UP000332594">
    <property type="component" value="Unassembled WGS sequence"/>
</dbReference>
<proteinExistence type="inferred from homology"/>
<evidence type="ECO:0000256" key="1">
    <source>
        <dbReference type="ARBA" id="ARBA00006479"/>
    </source>
</evidence>
<dbReference type="RefSeq" id="WP_134525738.1">
    <property type="nucleotide sequence ID" value="NZ_BJNO01000011.1"/>
</dbReference>
<dbReference type="PANTHER" id="PTHR18964:SF149">
    <property type="entry name" value="BIFUNCTIONAL UDP-N-ACETYLGLUCOSAMINE 2-EPIMERASE_N-ACETYLMANNOSAMINE KINASE"/>
    <property type="match status" value="1"/>
</dbReference>
<dbReference type="InterPro" id="IPR000600">
    <property type="entry name" value="ROK"/>
</dbReference>
<dbReference type="InterPro" id="IPR036388">
    <property type="entry name" value="WH-like_DNA-bd_sf"/>
</dbReference>
<dbReference type="Pfam" id="PF00480">
    <property type="entry name" value="ROK"/>
    <property type="match status" value="1"/>
</dbReference>
<organism evidence="2 3">
    <name type="scientific">Raoultella terrigena</name>
    <name type="common">Klebsiella terrigena</name>
    <dbReference type="NCBI Taxonomy" id="577"/>
    <lineage>
        <taxon>Bacteria</taxon>
        <taxon>Pseudomonadati</taxon>
        <taxon>Pseudomonadota</taxon>
        <taxon>Gammaproteobacteria</taxon>
        <taxon>Enterobacterales</taxon>
        <taxon>Enterobacteriaceae</taxon>
        <taxon>Klebsiella/Raoultella group</taxon>
        <taxon>Raoultella</taxon>
    </lineage>
</organism>
<dbReference type="AlphaFoldDB" id="A0A485BEP5"/>
<sequence length="378" mass="39710">MLNKLQQQLVHLVCSEEGASRADLARLTGMSKPAIGALVKELLAAGVLQESAMAASSGQGRPSVTLSLSPDAACAIGISLIDHQLVVVLMNGIGEKMVERHLTPEVEIPALIQQLAAEIADLLSSAAVNRQRLAGIGFALSAFVDAAQSVCVQSALMGWHQVPLAELLSRATGGIPVVIENDTRALATYEKTFGHLRKYQSAVAISHGSGIGSAAVIYGRIWRGAHGGAGEIAHCTIVPAGKPCRCGKRGCLDTVASLTAIFEQARMEGIEATSLAELEALARKGHSGAIHILHQAGDALGMAISHQIQTHDPAAIMLAHQPDSFQGLLNTVMQQAIETYLLPGMAGKTPLIYRPLEQDSWALAAASVALTHVLFPEY</sequence>
<dbReference type="PANTHER" id="PTHR18964">
    <property type="entry name" value="ROK (REPRESSOR, ORF, KINASE) FAMILY"/>
    <property type="match status" value="1"/>
</dbReference>
<dbReference type="SUPFAM" id="SSF46785">
    <property type="entry name" value="Winged helix' DNA-binding domain"/>
    <property type="match status" value="1"/>
</dbReference>
<gene>
    <name evidence="2" type="primary">mlc_3</name>
    <name evidence="2" type="ORF">NCTC13038_02299</name>
</gene>
<dbReference type="InterPro" id="IPR043129">
    <property type="entry name" value="ATPase_NBD"/>
</dbReference>
<dbReference type="Gene3D" id="3.30.420.40">
    <property type="match status" value="2"/>
</dbReference>
<dbReference type="Gene3D" id="1.10.10.10">
    <property type="entry name" value="Winged helix-like DNA-binding domain superfamily/Winged helix DNA-binding domain"/>
    <property type="match status" value="1"/>
</dbReference>
<reference evidence="2 3" key="1">
    <citation type="submission" date="2019-03" db="EMBL/GenBank/DDBJ databases">
        <authorList>
            <consortium name="Pathogen Informatics"/>
        </authorList>
    </citation>
    <scope>NUCLEOTIDE SEQUENCE [LARGE SCALE GENOMIC DNA]</scope>
    <source>
        <strain evidence="2 3">NCTC13038</strain>
    </source>
</reference>
<dbReference type="EMBL" id="CAADJG010000002">
    <property type="protein sequence ID" value="VFS71321.1"/>
    <property type="molecule type" value="Genomic_DNA"/>
</dbReference>